<evidence type="ECO:0000313" key="2">
    <source>
        <dbReference type="EMBL" id="NKY30295.1"/>
    </source>
</evidence>
<dbReference type="AlphaFoldDB" id="A0A7X6R658"/>
<protein>
    <submittedName>
        <fullName evidence="2">Uncharacterized protein</fullName>
    </submittedName>
</protein>
<organism evidence="2 3">
    <name type="scientific">Nocardia gamkensis</name>
    <dbReference type="NCBI Taxonomy" id="352869"/>
    <lineage>
        <taxon>Bacteria</taxon>
        <taxon>Bacillati</taxon>
        <taxon>Actinomycetota</taxon>
        <taxon>Actinomycetes</taxon>
        <taxon>Mycobacteriales</taxon>
        <taxon>Nocardiaceae</taxon>
        <taxon>Nocardia</taxon>
    </lineage>
</organism>
<accession>A0A7X6R658</accession>
<gene>
    <name evidence="2" type="ORF">HGB38_29370</name>
</gene>
<comment type="caution">
    <text evidence="2">The sequence shown here is derived from an EMBL/GenBank/DDBJ whole genome shotgun (WGS) entry which is preliminary data.</text>
</comment>
<dbReference type="Proteomes" id="UP000540698">
    <property type="component" value="Unassembled WGS sequence"/>
</dbReference>
<name>A0A7X6R658_9NOCA</name>
<feature type="region of interest" description="Disordered" evidence="1">
    <location>
        <begin position="1"/>
        <end position="52"/>
    </location>
</feature>
<evidence type="ECO:0000256" key="1">
    <source>
        <dbReference type="SAM" id="MobiDB-lite"/>
    </source>
</evidence>
<reference evidence="2 3" key="1">
    <citation type="submission" date="2020-04" db="EMBL/GenBank/DDBJ databases">
        <title>MicrobeNet Type strains.</title>
        <authorList>
            <person name="Nicholson A.C."/>
        </authorList>
    </citation>
    <scope>NUCLEOTIDE SEQUENCE [LARGE SCALE GENOMIC DNA]</scope>
    <source>
        <strain evidence="2 3">DSM 44956</strain>
    </source>
</reference>
<evidence type="ECO:0000313" key="3">
    <source>
        <dbReference type="Proteomes" id="UP000540698"/>
    </source>
</evidence>
<sequence>MEYRPGDTEADNAHRQRCDQASHPGGRSRQPPQPHPARHPAGQRIAREAEQRRREAFAERFRDWDDEDLAELAGYLVRYNAADD</sequence>
<feature type="compositionally biased region" description="Basic and acidic residues" evidence="1">
    <location>
        <begin position="1"/>
        <end position="20"/>
    </location>
</feature>
<dbReference type="EMBL" id="JAAXOS010000017">
    <property type="protein sequence ID" value="NKY30295.1"/>
    <property type="molecule type" value="Genomic_DNA"/>
</dbReference>
<keyword evidence="3" id="KW-1185">Reference proteome</keyword>
<proteinExistence type="predicted"/>
<dbReference type="RefSeq" id="WP_062976474.1">
    <property type="nucleotide sequence ID" value="NZ_JAAXOS010000017.1"/>
</dbReference>